<evidence type="ECO:0000313" key="6">
    <source>
        <dbReference type="Proteomes" id="UP000192872"/>
    </source>
</evidence>
<feature type="active site" description="Proton acceptor" evidence="2">
    <location>
        <position position="139"/>
    </location>
</feature>
<proteinExistence type="inferred from homology"/>
<dbReference type="CDD" id="cd03360">
    <property type="entry name" value="LbH_AT_putative"/>
    <property type="match status" value="1"/>
</dbReference>
<dbReference type="PANTHER" id="PTHR43300">
    <property type="entry name" value="ACETYLTRANSFERASE"/>
    <property type="match status" value="1"/>
</dbReference>
<dbReference type="NCBIfam" id="TIGR03570">
    <property type="entry name" value="NeuD_NnaD"/>
    <property type="match status" value="1"/>
</dbReference>
<sequence>MRRIYIFGCGGSGREILQIVLDLAEAGEQIEPAAFLVDSVFEAPTHVQGLQIFRSLDAPHQDPTAQVVIGLGSPAARKCVARRLEKLGIRCATLIHPRAWIGREVFFGPGVVVCAQAAVVTNVRLGAHVHVNVASSVHHDCRLDDFATLAPGVHLAGHVTLEEGADLGIGACAIPGVTIGRWASVGAGAVVTRDVAPNSVAVGVPAREIRRRREGWHEDRWPEETGQQG</sequence>
<evidence type="ECO:0000256" key="3">
    <source>
        <dbReference type="PIRSR" id="PIRSR620019-2"/>
    </source>
</evidence>
<feature type="binding site" evidence="3">
    <location>
        <position position="72"/>
    </location>
    <ligand>
        <name>substrate</name>
    </ligand>
</feature>
<comment type="similarity">
    <text evidence="1">Belongs to the transferase hexapeptide repeat family.</text>
</comment>
<dbReference type="EMBL" id="LWDL01000031">
    <property type="protein sequence ID" value="OQW49419.1"/>
    <property type="molecule type" value="Genomic_DNA"/>
</dbReference>
<dbReference type="PANTHER" id="PTHR43300:SF7">
    <property type="entry name" value="UDP-N-ACETYLBACILLOSAMINE N-ACETYLTRANSFERASE"/>
    <property type="match status" value="1"/>
</dbReference>
<gene>
    <name evidence="5" type="ORF">A4S15_01345</name>
</gene>
<feature type="domain" description="PglD N-terminal" evidence="4">
    <location>
        <begin position="3"/>
        <end position="84"/>
    </location>
</feature>
<dbReference type="Gene3D" id="2.160.10.10">
    <property type="entry name" value="Hexapeptide repeat proteins"/>
    <property type="match status" value="1"/>
</dbReference>
<dbReference type="InterPro" id="IPR020019">
    <property type="entry name" value="AcTrfase_PglD-like"/>
</dbReference>
<dbReference type="SUPFAM" id="SSF51161">
    <property type="entry name" value="Trimeric LpxA-like enzymes"/>
    <property type="match status" value="1"/>
</dbReference>
<dbReference type="InterPro" id="IPR050179">
    <property type="entry name" value="Trans_hexapeptide_repeat"/>
</dbReference>
<feature type="binding site" evidence="3">
    <location>
        <position position="169"/>
    </location>
    <ligand>
        <name>acetyl-CoA</name>
        <dbReference type="ChEBI" id="CHEBI:57288"/>
    </ligand>
</feature>
<dbReference type="Pfam" id="PF17836">
    <property type="entry name" value="PglD_N"/>
    <property type="match status" value="1"/>
</dbReference>
<dbReference type="STRING" id="1827387.A4S15_01345"/>
<dbReference type="InterPro" id="IPR011004">
    <property type="entry name" value="Trimer_LpxA-like_sf"/>
</dbReference>
<dbReference type="AlphaFoldDB" id="A0A1W9HPQ4"/>
<dbReference type="Gene3D" id="3.40.50.20">
    <property type="match status" value="1"/>
</dbReference>
<accession>A0A1W9HPQ4</accession>
<protein>
    <recommendedName>
        <fullName evidence="4">PglD N-terminal domain-containing protein</fullName>
    </recommendedName>
</protein>
<dbReference type="InterPro" id="IPR041561">
    <property type="entry name" value="PglD_N"/>
</dbReference>
<dbReference type="Proteomes" id="UP000192872">
    <property type="component" value="Unassembled WGS sequence"/>
</dbReference>
<dbReference type="RefSeq" id="WP_376802519.1">
    <property type="nucleotide sequence ID" value="NZ_DBNB01000019.1"/>
</dbReference>
<evidence type="ECO:0000313" key="5">
    <source>
        <dbReference type="EMBL" id="OQW49419.1"/>
    </source>
</evidence>
<evidence type="ECO:0000256" key="2">
    <source>
        <dbReference type="PIRSR" id="PIRSR620019-1"/>
    </source>
</evidence>
<evidence type="ECO:0000259" key="4">
    <source>
        <dbReference type="Pfam" id="PF17836"/>
    </source>
</evidence>
<organism evidence="5 6">
    <name type="scientific">Candidatus Raskinella chloraquaticus</name>
    <dbReference type="NCBI Taxonomy" id="1951219"/>
    <lineage>
        <taxon>Bacteria</taxon>
        <taxon>Pseudomonadati</taxon>
        <taxon>Pseudomonadota</taxon>
        <taxon>Alphaproteobacteria</taxon>
        <taxon>Hyphomicrobiales</taxon>
        <taxon>Phreatobacteraceae</taxon>
        <taxon>Candidatus Raskinella</taxon>
    </lineage>
</organism>
<evidence type="ECO:0000256" key="1">
    <source>
        <dbReference type="ARBA" id="ARBA00007274"/>
    </source>
</evidence>
<reference evidence="5 6" key="1">
    <citation type="journal article" date="2017" name="Water Res.">
        <title>Comammox in drinking water systems.</title>
        <authorList>
            <person name="Wang Y."/>
            <person name="Ma L."/>
            <person name="Mao Y."/>
            <person name="Jiang X."/>
            <person name="Xia Y."/>
            <person name="Yu K."/>
            <person name="Li B."/>
            <person name="Zhang T."/>
        </authorList>
    </citation>
    <scope>NUCLEOTIDE SEQUENCE [LARGE SCALE GENOMIC DNA]</scope>
    <source>
        <strain evidence="5">SG_bin8</strain>
    </source>
</reference>
<feature type="site" description="Increases basicity of active site His" evidence="2">
    <location>
        <position position="140"/>
    </location>
</feature>
<comment type="caution">
    <text evidence="5">The sequence shown here is derived from an EMBL/GenBank/DDBJ whole genome shotgun (WGS) entry which is preliminary data.</text>
</comment>
<name>A0A1W9HPQ4_9HYPH</name>